<accession>A0A4Y9F975</accession>
<dbReference type="GO" id="GO:0022857">
    <property type="term" value="F:transmembrane transporter activity"/>
    <property type="evidence" value="ECO:0007669"/>
    <property type="project" value="InterPro"/>
</dbReference>
<feature type="transmembrane region" description="Helical" evidence="8">
    <location>
        <begin position="248"/>
        <end position="274"/>
    </location>
</feature>
<keyword evidence="7 8" id="KW-0472">Membrane</keyword>
<organism evidence="9 10">
    <name type="scientific">Thermus tengchongensis</name>
    <dbReference type="NCBI Taxonomy" id="1214928"/>
    <lineage>
        <taxon>Bacteria</taxon>
        <taxon>Thermotogati</taxon>
        <taxon>Deinococcota</taxon>
        <taxon>Deinococci</taxon>
        <taxon>Thermales</taxon>
        <taxon>Thermaceae</taxon>
        <taxon>Thermus</taxon>
    </lineage>
</organism>
<comment type="similarity">
    <text evidence="2">Belongs to the binding-protein-dependent transport system permease family. FecCD subfamily.</text>
</comment>
<dbReference type="CDD" id="cd06550">
    <property type="entry name" value="TM_ABC_iron-siderophores_like"/>
    <property type="match status" value="1"/>
</dbReference>
<evidence type="ECO:0000256" key="7">
    <source>
        <dbReference type="ARBA" id="ARBA00023136"/>
    </source>
</evidence>
<evidence type="ECO:0000256" key="3">
    <source>
        <dbReference type="ARBA" id="ARBA00022448"/>
    </source>
</evidence>
<dbReference type="AlphaFoldDB" id="A0A4Y9F975"/>
<keyword evidence="4" id="KW-1003">Cell membrane</keyword>
<dbReference type="InterPro" id="IPR000522">
    <property type="entry name" value="ABC_transptr_permease_BtuC"/>
</dbReference>
<dbReference type="SUPFAM" id="SSF81345">
    <property type="entry name" value="ABC transporter involved in vitamin B12 uptake, BtuC"/>
    <property type="match status" value="1"/>
</dbReference>
<evidence type="ECO:0000313" key="10">
    <source>
        <dbReference type="Proteomes" id="UP000297668"/>
    </source>
</evidence>
<feature type="transmembrane region" description="Helical" evidence="8">
    <location>
        <begin position="92"/>
        <end position="111"/>
    </location>
</feature>
<comment type="caution">
    <text evidence="9">The sequence shown here is derived from an EMBL/GenBank/DDBJ whole genome shotgun (WGS) entry which is preliminary data.</text>
</comment>
<feature type="transmembrane region" description="Helical" evidence="8">
    <location>
        <begin position="208"/>
        <end position="228"/>
    </location>
</feature>
<evidence type="ECO:0000256" key="6">
    <source>
        <dbReference type="ARBA" id="ARBA00022989"/>
    </source>
</evidence>
<dbReference type="Pfam" id="PF01032">
    <property type="entry name" value="FecCD"/>
    <property type="match status" value="1"/>
</dbReference>
<dbReference type="Gene3D" id="1.10.3470.10">
    <property type="entry name" value="ABC transporter involved in vitamin B12 uptake, BtuC"/>
    <property type="match status" value="1"/>
</dbReference>
<evidence type="ECO:0000313" key="9">
    <source>
        <dbReference type="EMBL" id="TFU25130.1"/>
    </source>
</evidence>
<evidence type="ECO:0000256" key="4">
    <source>
        <dbReference type="ARBA" id="ARBA00022475"/>
    </source>
</evidence>
<proteinExistence type="inferred from homology"/>
<feature type="transmembrane region" description="Helical" evidence="8">
    <location>
        <begin position="61"/>
        <end position="80"/>
    </location>
</feature>
<gene>
    <name evidence="9" type="ORF">E0687_12345</name>
</gene>
<sequence length="342" mass="35643">MTQALPLALRRSLVLLWLVFLLLVALVLGVALGTVSLSPLEVVQALLGQRENPIVTEMRLPRVLGGMLVGAALGVAGAAFQGLFRNPLADPYLMGSAAGAAFAVTLLASFLGSLAPGFAQHAVFQSLPPSATLFGFLGAFSATLLTLVLAGGAARTGELVLAGVVVGSVLTGATTYLMLQDADRVRAVFAYTLGNLAFLGWPGVKVLLLFFLLALPPLLLLGRVLNALQLGEEVAKSLGLPLEGLKLFLLLTASLLVAAAVAQAGIIGFVGLITPHLLRRFLGEDYRLLLPASALGGAVLLALADLLARTLTRPAELPVGVVTTLLGGPFFLYLMWRRRGRA</sequence>
<feature type="transmembrane region" description="Helical" evidence="8">
    <location>
        <begin position="185"/>
        <end position="201"/>
    </location>
</feature>
<keyword evidence="5 8" id="KW-0812">Transmembrane</keyword>
<keyword evidence="3" id="KW-0813">Transport</keyword>
<evidence type="ECO:0000256" key="5">
    <source>
        <dbReference type="ARBA" id="ARBA00022692"/>
    </source>
</evidence>
<name>A0A4Y9F975_9DEIN</name>
<evidence type="ECO:0000256" key="2">
    <source>
        <dbReference type="ARBA" id="ARBA00007935"/>
    </source>
</evidence>
<reference evidence="9 10" key="1">
    <citation type="submission" date="2019-03" db="EMBL/GenBank/DDBJ databases">
        <title>Thermus tengchongensis species for the arsenic transformation mechanism.</title>
        <authorList>
            <person name="Yuan G.C."/>
        </authorList>
    </citation>
    <scope>NUCLEOTIDE SEQUENCE [LARGE SCALE GENOMIC DNA]</scope>
    <source>
        <strain evidence="9 10">15W</strain>
    </source>
</reference>
<dbReference type="GO" id="GO:0005886">
    <property type="term" value="C:plasma membrane"/>
    <property type="evidence" value="ECO:0007669"/>
    <property type="project" value="UniProtKB-SubCell"/>
</dbReference>
<comment type="subcellular location">
    <subcellularLocation>
        <location evidence="1">Cell membrane</location>
        <topology evidence="1">Multi-pass membrane protein</topology>
    </subcellularLocation>
</comment>
<feature type="transmembrane region" description="Helical" evidence="8">
    <location>
        <begin position="317"/>
        <end position="336"/>
    </location>
</feature>
<dbReference type="RefSeq" id="WP_135261054.1">
    <property type="nucleotide sequence ID" value="NZ_SJZF01000033.1"/>
</dbReference>
<dbReference type="Proteomes" id="UP000297668">
    <property type="component" value="Unassembled WGS sequence"/>
</dbReference>
<evidence type="ECO:0000256" key="1">
    <source>
        <dbReference type="ARBA" id="ARBA00004651"/>
    </source>
</evidence>
<feature type="transmembrane region" description="Helical" evidence="8">
    <location>
        <begin position="159"/>
        <end position="179"/>
    </location>
</feature>
<dbReference type="PANTHER" id="PTHR30472:SF25">
    <property type="entry name" value="ABC TRANSPORTER PERMEASE PROTEIN MJ0876-RELATED"/>
    <property type="match status" value="1"/>
</dbReference>
<evidence type="ECO:0000256" key="8">
    <source>
        <dbReference type="SAM" id="Phobius"/>
    </source>
</evidence>
<feature type="transmembrane region" description="Helical" evidence="8">
    <location>
        <begin position="286"/>
        <end position="311"/>
    </location>
</feature>
<dbReference type="PANTHER" id="PTHR30472">
    <property type="entry name" value="FERRIC ENTEROBACTIN TRANSPORT SYSTEM PERMEASE PROTEIN"/>
    <property type="match status" value="1"/>
</dbReference>
<feature type="transmembrane region" description="Helical" evidence="8">
    <location>
        <begin position="131"/>
        <end position="152"/>
    </location>
</feature>
<dbReference type="GO" id="GO:0033214">
    <property type="term" value="P:siderophore-iron import into cell"/>
    <property type="evidence" value="ECO:0007669"/>
    <property type="project" value="TreeGrafter"/>
</dbReference>
<dbReference type="InterPro" id="IPR037294">
    <property type="entry name" value="ABC_BtuC-like"/>
</dbReference>
<keyword evidence="6 8" id="KW-1133">Transmembrane helix</keyword>
<dbReference type="FunFam" id="1.10.3470.10:FF:000001">
    <property type="entry name" value="Vitamin B12 ABC transporter permease BtuC"/>
    <property type="match status" value="1"/>
</dbReference>
<dbReference type="EMBL" id="SJZF01000033">
    <property type="protein sequence ID" value="TFU25130.1"/>
    <property type="molecule type" value="Genomic_DNA"/>
</dbReference>
<protein>
    <submittedName>
        <fullName evidence="9">Iron ABC transporter permease</fullName>
    </submittedName>
</protein>